<organism evidence="4 5">
    <name type="scientific">Stackebrandtia nassauensis (strain DSM 44728 / CIP 108903 / NRRL B-16338 / NBRC 102104 / LLR-40K-21)</name>
    <dbReference type="NCBI Taxonomy" id="446470"/>
    <lineage>
        <taxon>Bacteria</taxon>
        <taxon>Bacillati</taxon>
        <taxon>Actinomycetota</taxon>
        <taxon>Actinomycetes</taxon>
        <taxon>Glycomycetales</taxon>
        <taxon>Glycomycetaceae</taxon>
        <taxon>Stackebrandtia</taxon>
    </lineage>
</organism>
<sequence length="232" mass="25396">MRSIGAATTPIPYKTIDIEGFLMFVLGETVCQPQGVKATILPCRDIDVATLEHHNPSPSVHSFHARRFANQTLGDSTYLVAWRERVPVGRAEIKWDGCADDTVKNAHPGVPEINGLEVFPETLRGNGLGTQLVTAAETEATARGLDRIGLGVAQANPAARRLYERLGYHGTHTYLDRYSCLDSLGTWHHFADACVFLSKPLPRQRSRVAATSLVARLRAALTGARPHGPRHM</sequence>
<dbReference type="SUPFAM" id="SSF55729">
    <property type="entry name" value="Acyl-CoA N-acyltransferases (Nat)"/>
    <property type="match status" value="1"/>
</dbReference>
<dbReference type="Proteomes" id="UP000000844">
    <property type="component" value="Chromosome"/>
</dbReference>
<accession>D3QBH1</accession>
<dbReference type="STRING" id="446470.Snas_3183"/>
<keyword evidence="5" id="KW-1185">Reference proteome</keyword>
<gene>
    <name evidence="4" type="ordered locus">Snas_3183</name>
</gene>
<dbReference type="InterPro" id="IPR050832">
    <property type="entry name" value="Bact_Acetyltransf"/>
</dbReference>
<evidence type="ECO:0000313" key="5">
    <source>
        <dbReference type="Proteomes" id="UP000000844"/>
    </source>
</evidence>
<dbReference type="CDD" id="cd04301">
    <property type="entry name" value="NAT_SF"/>
    <property type="match status" value="1"/>
</dbReference>
<keyword evidence="1 4" id="KW-0808">Transferase</keyword>
<dbReference type="PANTHER" id="PTHR43877:SF2">
    <property type="entry name" value="AMINOALKYLPHOSPHONATE N-ACETYLTRANSFERASE-RELATED"/>
    <property type="match status" value="1"/>
</dbReference>
<evidence type="ECO:0000313" key="4">
    <source>
        <dbReference type="EMBL" id="ADD42853.1"/>
    </source>
</evidence>
<dbReference type="Pfam" id="PF00583">
    <property type="entry name" value="Acetyltransf_1"/>
    <property type="match status" value="1"/>
</dbReference>
<dbReference type="PROSITE" id="PS51186">
    <property type="entry name" value="GNAT"/>
    <property type="match status" value="1"/>
</dbReference>
<protein>
    <submittedName>
        <fullName evidence="4">GCN5-related N-acetyltransferase</fullName>
    </submittedName>
</protein>
<evidence type="ECO:0000256" key="1">
    <source>
        <dbReference type="ARBA" id="ARBA00022679"/>
    </source>
</evidence>
<dbReference type="InterPro" id="IPR000182">
    <property type="entry name" value="GNAT_dom"/>
</dbReference>
<keyword evidence="2" id="KW-0012">Acyltransferase</keyword>
<dbReference type="AlphaFoldDB" id="D3QBH1"/>
<dbReference type="HOGENOM" id="CLU_104207_0_0_11"/>
<dbReference type="EMBL" id="CP001778">
    <property type="protein sequence ID" value="ADD42853.1"/>
    <property type="molecule type" value="Genomic_DNA"/>
</dbReference>
<proteinExistence type="predicted"/>
<dbReference type="Gene3D" id="3.40.630.30">
    <property type="match status" value="1"/>
</dbReference>
<dbReference type="InterPro" id="IPR016181">
    <property type="entry name" value="Acyl_CoA_acyltransferase"/>
</dbReference>
<name>D3QBH1_STANL</name>
<reference evidence="4 5" key="1">
    <citation type="journal article" date="2009" name="Stand. Genomic Sci.">
        <title>Complete genome sequence of Stackebrandtia nassauensis type strain (LLR-40K-21).</title>
        <authorList>
            <person name="Munk C."/>
            <person name="Lapidus A."/>
            <person name="Copeland A."/>
            <person name="Jando M."/>
            <person name="Mayilraj S."/>
            <person name="Glavina Del Rio T."/>
            <person name="Nolan M."/>
            <person name="Chen F."/>
            <person name="Lucas S."/>
            <person name="Tice H."/>
            <person name="Cheng J.F."/>
            <person name="Han C."/>
            <person name="Detter J.C."/>
            <person name="Bruce D."/>
            <person name="Goodwin L."/>
            <person name="Chain P."/>
            <person name="Pitluck S."/>
            <person name="Goker M."/>
            <person name="Ovchinikova G."/>
            <person name="Pati A."/>
            <person name="Ivanova N."/>
            <person name="Mavromatis K."/>
            <person name="Chen A."/>
            <person name="Palaniappan K."/>
            <person name="Land M."/>
            <person name="Hauser L."/>
            <person name="Chang Y.J."/>
            <person name="Jeffries C.D."/>
            <person name="Bristow J."/>
            <person name="Eisen J.A."/>
            <person name="Markowitz V."/>
            <person name="Hugenholtz P."/>
            <person name="Kyrpides N.C."/>
            <person name="Klenk H.P."/>
        </authorList>
    </citation>
    <scope>NUCLEOTIDE SEQUENCE [LARGE SCALE GENOMIC DNA]</scope>
    <source>
        <strain evidence="5">DSM 44728 / CIP 108903 / NRRL B-16338 / NBRC 102104 / LLR-40K-21</strain>
    </source>
</reference>
<evidence type="ECO:0000259" key="3">
    <source>
        <dbReference type="PROSITE" id="PS51186"/>
    </source>
</evidence>
<dbReference type="eggNOG" id="COG0456">
    <property type="taxonomic scope" value="Bacteria"/>
</dbReference>
<dbReference type="GO" id="GO:0016747">
    <property type="term" value="F:acyltransferase activity, transferring groups other than amino-acyl groups"/>
    <property type="evidence" value="ECO:0007669"/>
    <property type="project" value="InterPro"/>
</dbReference>
<evidence type="ECO:0000256" key="2">
    <source>
        <dbReference type="ARBA" id="ARBA00023315"/>
    </source>
</evidence>
<dbReference type="PANTHER" id="PTHR43877">
    <property type="entry name" value="AMINOALKYLPHOSPHONATE N-ACETYLTRANSFERASE-RELATED-RELATED"/>
    <property type="match status" value="1"/>
</dbReference>
<dbReference type="KEGG" id="sna:Snas_3183"/>
<feature type="domain" description="N-acetyltransferase" evidence="3">
    <location>
        <begin position="38"/>
        <end position="202"/>
    </location>
</feature>